<sequence length="499" mass="56999">MPAVRSGGLLQSRSATRPKDTPNKNLPSPPELFKYFPLYEILICTTCRYALKPGGVARHLKDIHRLQNDQRRPYTLYASNFVLKSPEDVSSPPDHEFPVAYLPLEQGWRCRAPGCDYLCASIKRMETHWPSKHGSKGNPSHDWTSAPLQTFFRGNSLRYFTTNSPNQLKPNSQSLPGASGCIQKMRYNYELDAVDSLMLEHYFYSSYQSFSKNSQTEKVWLNVIADLASRHRFLIHGILACTALHMAHIYPLQRELYVLRAYSHQDTALPLFRNELDYPTAQNCDAIMAFGYLLVVFSFATELDNGQNSLLVINDTTDGPKETKFILPQWLHFIRVGCEMLDQVWDQIEKGPARALADAWEIELDVGDSKLPYLEEFVSFIPEDGSWSEKVISVYRDGASTLADAFAYMDSESIKPDVSTWNILGLWFVRLDNEFYDLIFERHPGALILLAWYCVIMKRMESCWYFGGRPARLIASITDALDTRWHPCIKDAADQVIGS</sequence>
<dbReference type="GO" id="GO:0001228">
    <property type="term" value="F:DNA-binding transcription activator activity, RNA polymerase II-specific"/>
    <property type="evidence" value="ECO:0007669"/>
    <property type="project" value="TreeGrafter"/>
</dbReference>
<dbReference type="EMBL" id="JAPQKH010000005">
    <property type="protein sequence ID" value="KAJ5097421.1"/>
    <property type="molecule type" value="Genomic_DNA"/>
</dbReference>
<evidence type="ECO:0000313" key="3">
    <source>
        <dbReference type="Proteomes" id="UP001149165"/>
    </source>
</evidence>
<reference evidence="2" key="1">
    <citation type="submission" date="2022-11" db="EMBL/GenBank/DDBJ databases">
        <authorList>
            <person name="Petersen C."/>
        </authorList>
    </citation>
    <scope>NUCLEOTIDE SEQUENCE</scope>
    <source>
        <strain evidence="2">IBT 30069</strain>
    </source>
</reference>
<dbReference type="AlphaFoldDB" id="A0A9W9FC66"/>
<accession>A0A9W9FC66</accession>
<keyword evidence="3" id="KW-1185">Reference proteome</keyword>
<organism evidence="2 3">
    <name type="scientific">Penicillium angulare</name>
    <dbReference type="NCBI Taxonomy" id="116970"/>
    <lineage>
        <taxon>Eukaryota</taxon>
        <taxon>Fungi</taxon>
        <taxon>Dikarya</taxon>
        <taxon>Ascomycota</taxon>
        <taxon>Pezizomycotina</taxon>
        <taxon>Eurotiomycetes</taxon>
        <taxon>Eurotiomycetidae</taxon>
        <taxon>Eurotiales</taxon>
        <taxon>Aspergillaceae</taxon>
        <taxon>Penicillium</taxon>
    </lineage>
</organism>
<evidence type="ECO:0000313" key="2">
    <source>
        <dbReference type="EMBL" id="KAJ5097421.1"/>
    </source>
</evidence>
<dbReference type="PANTHER" id="PTHR47784:SF5">
    <property type="entry name" value="STEROL UPTAKE CONTROL PROTEIN 2"/>
    <property type="match status" value="1"/>
</dbReference>
<dbReference type="Pfam" id="PF11951">
    <property type="entry name" value="Fungal_trans_2"/>
    <property type="match status" value="1"/>
</dbReference>
<evidence type="ECO:0008006" key="4">
    <source>
        <dbReference type="Google" id="ProtNLM"/>
    </source>
</evidence>
<reference evidence="2" key="2">
    <citation type="journal article" date="2023" name="IMA Fungus">
        <title>Comparative genomic study of the Penicillium genus elucidates a diverse pangenome and 15 lateral gene transfer events.</title>
        <authorList>
            <person name="Petersen C."/>
            <person name="Sorensen T."/>
            <person name="Nielsen M.R."/>
            <person name="Sondergaard T.E."/>
            <person name="Sorensen J.L."/>
            <person name="Fitzpatrick D.A."/>
            <person name="Frisvad J.C."/>
            <person name="Nielsen K.L."/>
        </authorList>
    </citation>
    <scope>NUCLEOTIDE SEQUENCE</scope>
    <source>
        <strain evidence="2">IBT 30069</strain>
    </source>
</reference>
<dbReference type="InterPro" id="IPR021858">
    <property type="entry name" value="Fun_TF"/>
</dbReference>
<dbReference type="InterPro" id="IPR022698">
    <property type="entry name" value="OrsD"/>
</dbReference>
<protein>
    <recommendedName>
        <fullName evidence="4">C2H2-type domain-containing protein</fullName>
    </recommendedName>
</protein>
<dbReference type="InterPro" id="IPR053157">
    <property type="entry name" value="Sterol_Uptake_Regulator"/>
</dbReference>
<dbReference type="Pfam" id="PF12013">
    <property type="entry name" value="OrsD"/>
    <property type="match status" value="1"/>
</dbReference>
<comment type="caution">
    <text evidence="2">The sequence shown here is derived from an EMBL/GenBank/DDBJ whole genome shotgun (WGS) entry which is preliminary data.</text>
</comment>
<evidence type="ECO:0000256" key="1">
    <source>
        <dbReference type="SAM" id="MobiDB-lite"/>
    </source>
</evidence>
<proteinExistence type="predicted"/>
<dbReference type="Proteomes" id="UP001149165">
    <property type="component" value="Unassembled WGS sequence"/>
</dbReference>
<gene>
    <name evidence="2" type="ORF">N7456_008142</name>
</gene>
<dbReference type="PANTHER" id="PTHR47784">
    <property type="entry name" value="STEROL UPTAKE CONTROL PROTEIN 2"/>
    <property type="match status" value="1"/>
</dbReference>
<feature type="region of interest" description="Disordered" evidence="1">
    <location>
        <begin position="1"/>
        <end position="28"/>
    </location>
</feature>
<name>A0A9W9FC66_9EURO</name>
<dbReference type="OrthoDB" id="416217at2759"/>